<comment type="caution">
    <text evidence="2">The sequence shown here is derived from an EMBL/GenBank/DDBJ whole genome shotgun (WGS) entry which is preliminary data.</text>
</comment>
<evidence type="ECO:0000259" key="1">
    <source>
        <dbReference type="Pfam" id="PF00850"/>
    </source>
</evidence>
<reference evidence="2" key="1">
    <citation type="submission" date="2017-07" db="EMBL/GenBank/DDBJ databases">
        <title>Taro Niue Genome Assembly and Annotation.</title>
        <authorList>
            <person name="Atibalentja N."/>
            <person name="Keating K."/>
            <person name="Fields C.J."/>
        </authorList>
    </citation>
    <scope>NUCLEOTIDE SEQUENCE</scope>
    <source>
        <strain evidence="2">Niue_2</strain>
        <tissue evidence="2">Leaf</tissue>
    </source>
</reference>
<dbReference type="InterPro" id="IPR023801">
    <property type="entry name" value="His_deacetylse_dom"/>
</dbReference>
<gene>
    <name evidence="2" type="ORF">Taro_031520</name>
</gene>
<evidence type="ECO:0000313" key="2">
    <source>
        <dbReference type="EMBL" id="MQL98805.1"/>
    </source>
</evidence>
<accession>A0A843VS67</accession>
<dbReference type="InterPro" id="IPR023696">
    <property type="entry name" value="Ureohydrolase_dom_sf"/>
</dbReference>
<organism evidence="2 3">
    <name type="scientific">Colocasia esculenta</name>
    <name type="common">Wild taro</name>
    <name type="synonym">Arum esculentum</name>
    <dbReference type="NCBI Taxonomy" id="4460"/>
    <lineage>
        <taxon>Eukaryota</taxon>
        <taxon>Viridiplantae</taxon>
        <taxon>Streptophyta</taxon>
        <taxon>Embryophyta</taxon>
        <taxon>Tracheophyta</taxon>
        <taxon>Spermatophyta</taxon>
        <taxon>Magnoliopsida</taxon>
        <taxon>Liliopsida</taxon>
        <taxon>Araceae</taxon>
        <taxon>Aroideae</taxon>
        <taxon>Colocasieae</taxon>
        <taxon>Colocasia</taxon>
    </lineage>
</organism>
<protein>
    <recommendedName>
        <fullName evidence="1">Histone deacetylase domain-containing protein</fullName>
    </recommendedName>
</protein>
<dbReference type="GO" id="GO:0005737">
    <property type="term" value="C:cytoplasm"/>
    <property type="evidence" value="ECO:0007669"/>
    <property type="project" value="TreeGrafter"/>
</dbReference>
<dbReference type="GO" id="GO:0000118">
    <property type="term" value="C:histone deacetylase complex"/>
    <property type="evidence" value="ECO:0007669"/>
    <property type="project" value="TreeGrafter"/>
</dbReference>
<dbReference type="GO" id="GO:0040029">
    <property type="term" value="P:epigenetic regulation of gene expression"/>
    <property type="evidence" value="ECO:0007669"/>
    <property type="project" value="TreeGrafter"/>
</dbReference>
<dbReference type="Gene3D" id="3.40.800.20">
    <property type="entry name" value="Histone deacetylase domain"/>
    <property type="match status" value="1"/>
</dbReference>
<dbReference type="InterPro" id="IPR037138">
    <property type="entry name" value="His_deacetylse_dom_sf"/>
</dbReference>
<dbReference type="GO" id="GO:0004407">
    <property type="term" value="F:histone deacetylase activity"/>
    <property type="evidence" value="ECO:0007669"/>
    <property type="project" value="TreeGrafter"/>
</dbReference>
<keyword evidence="3" id="KW-1185">Reference proteome</keyword>
<feature type="domain" description="Histone deacetylase" evidence="1">
    <location>
        <begin position="12"/>
        <end position="59"/>
    </location>
</feature>
<sequence>MRFPTFILVQSQLVEKIGAGKLESGIALVRPPRHHVESDGAIGFCLFNNVAIAANYFLLNERVCFDFSYPTGDDGSYTTIGEGLGAGYNINVW</sequence>
<name>A0A843VS67_COLES</name>
<dbReference type="PANTHER" id="PTHR10625">
    <property type="entry name" value="HISTONE DEACETYLASE HDAC1-RELATED"/>
    <property type="match status" value="1"/>
</dbReference>
<dbReference type="PANTHER" id="PTHR10625:SF25">
    <property type="entry name" value="HISTONE DEACETYLASE 18-RELATED"/>
    <property type="match status" value="1"/>
</dbReference>
<dbReference type="SUPFAM" id="SSF52768">
    <property type="entry name" value="Arginase/deacetylase"/>
    <property type="match status" value="1"/>
</dbReference>
<proteinExistence type="predicted"/>
<dbReference type="Pfam" id="PF00850">
    <property type="entry name" value="Hist_deacetyl"/>
    <property type="match status" value="1"/>
</dbReference>
<dbReference type="AlphaFoldDB" id="A0A843VS67"/>
<dbReference type="EMBL" id="NMUH01002241">
    <property type="protein sequence ID" value="MQL98805.1"/>
    <property type="molecule type" value="Genomic_DNA"/>
</dbReference>
<dbReference type="OrthoDB" id="424012at2759"/>
<dbReference type="Proteomes" id="UP000652761">
    <property type="component" value="Unassembled WGS sequence"/>
</dbReference>
<evidence type="ECO:0000313" key="3">
    <source>
        <dbReference type="Proteomes" id="UP000652761"/>
    </source>
</evidence>